<evidence type="ECO:0000313" key="1">
    <source>
        <dbReference type="EMBL" id="QNR65093.1"/>
    </source>
</evidence>
<dbReference type="Proteomes" id="UP000516384">
    <property type="component" value="Chromosome"/>
</dbReference>
<dbReference type="InterPro" id="IPR037914">
    <property type="entry name" value="SpoVT-AbrB_sf"/>
</dbReference>
<dbReference type="AlphaFoldDB" id="A0A7H0Y1Y5"/>
<evidence type="ECO:0000313" key="2">
    <source>
        <dbReference type="Proteomes" id="UP000516384"/>
    </source>
</evidence>
<dbReference type="Gene3D" id="2.10.260.10">
    <property type="match status" value="1"/>
</dbReference>
<dbReference type="SUPFAM" id="SSF89447">
    <property type="entry name" value="AbrB/MazE/MraZ-like"/>
    <property type="match status" value="1"/>
</dbReference>
<sequence>MSQVKMTRPLEPPGRFVIPKEILVRTNISPHDSIEIFIDEQAGTICLQRYVGQSCKFCESIENLTQFKSVLICSSCIYTLMIVYMNKRVLQPKEVMAQLLLDLYEKYPNATQSEYANMLGISQDHINQLTKKMFNRDW</sequence>
<protein>
    <submittedName>
        <fullName evidence="1">Regulator</fullName>
    </submittedName>
</protein>
<organism evidence="1 2">
    <name type="scientific">Paenibacillus peoriae</name>
    <dbReference type="NCBI Taxonomy" id="59893"/>
    <lineage>
        <taxon>Bacteria</taxon>
        <taxon>Bacillati</taxon>
        <taxon>Bacillota</taxon>
        <taxon>Bacilli</taxon>
        <taxon>Bacillales</taxon>
        <taxon>Paenibacillaceae</taxon>
        <taxon>Paenibacillus</taxon>
    </lineage>
</organism>
<reference evidence="1 2" key="1">
    <citation type="submission" date="2020-09" db="EMBL/GenBank/DDBJ databases">
        <title>Characterization of Paenibacillus peoriae strain ZF390 with broad-spectrum antimicrobial activity as a potential biocontrol agent.</title>
        <authorList>
            <person name="Li L."/>
            <person name="Zhao Y."/>
            <person name="Li B."/>
            <person name="Xie X."/>
        </authorList>
    </citation>
    <scope>NUCLEOTIDE SEQUENCE [LARGE SCALE GENOMIC DNA]</scope>
    <source>
        <strain evidence="1 2">ZF390</strain>
    </source>
</reference>
<dbReference type="EMBL" id="CP061172">
    <property type="protein sequence ID" value="QNR65093.1"/>
    <property type="molecule type" value="Genomic_DNA"/>
</dbReference>
<proteinExistence type="predicted"/>
<name>A0A7H0Y1Y5_9BACL</name>
<accession>A0A7H0Y1Y5</accession>
<gene>
    <name evidence="1" type="ORF">IAQ67_14270</name>
</gene>
<dbReference type="RefSeq" id="WP_190297004.1">
    <property type="nucleotide sequence ID" value="NZ_CP061172.1"/>
</dbReference>